<dbReference type="NCBIfam" id="TIGR02436">
    <property type="entry name" value="four helix bundle protein"/>
    <property type="match status" value="1"/>
</dbReference>
<evidence type="ECO:0000313" key="2">
    <source>
        <dbReference type="Proteomes" id="UP000245533"/>
    </source>
</evidence>
<dbReference type="EMBL" id="QGGB01000006">
    <property type="protein sequence ID" value="PWN06608.1"/>
    <property type="molecule type" value="Genomic_DNA"/>
</dbReference>
<dbReference type="SUPFAM" id="SSF158446">
    <property type="entry name" value="IVS-encoded protein-like"/>
    <property type="match status" value="1"/>
</dbReference>
<comment type="caution">
    <text evidence="1">The sequence shown here is derived from an EMBL/GenBank/DDBJ whole genome shotgun (WGS) entry which is preliminary data.</text>
</comment>
<dbReference type="AlphaFoldDB" id="A0A316TRX6"/>
<evidence type="ECO:0000313" key="1">
    <source>
        <dbReference type="EMBL" id="PWN06608.1"/>
    </source>
</evidence>
<dbReference type="Gene3D" id="1.20.1440.60">
    <property type="entry name" value="23S rRNA-intervening sequence"/>
    <property type="match status" value="1"/>
</dbReference>
<keyword evidence="2" id="KW-1185">Reference proteome</keyword>
<proteinExistence type="predicted"/>
<sequence>MNNFRKLKIWKKSIDLATDIYDVTNQFPKTERYGITSQIRRSVVSISSNIAEGAGRHSQKEFSHYLNIAKGSCYELETQLLISRNLKFLNAESFTELEAELVKIEKMIYTVIKKINQS</sequence>
<accession>A0A316TRX6</accession>
<name>A0A316TRX6_9BACT</name>
<gene>
    <name evidence="1" type="ORF">DDZ15_08820</name>
</gene>
<reference evidence="1 2" key="1">
    <citation type="submission" date="2018-05" db="EMBL/GenBank/DDBJ databases">
        <title>Rhodohalobacter halophilus gen. nov., sp. nov., a moderately halophilic member of the family Balneolaceae.</title>
        <authorList>
            <person name="Liu Z.-W."/>
        </authorList>
    </citation>
    <scope>NUCLEOTIDE SEQUENCE [LARGE SCALE GENOMIC DNA]</scope>
    <source>
        <strain evidence="1 2">8A47</strain>
    </source>
</reference>
<dbReference type="InterPro" id="IPR012657">
    <property type="entry name" value="23S_rRNA-intervening_sequence"/>
</dbReference>
<evidence type="ECO:0008006" key="3">
    <source>
        <dbReference type="Google" id="ProtNLM"/>
    </source>
</evidence>
<dbReference type="RefSeq" id="WP_109646723.1">
    <property type="nucleotide sequence ID" value="NZ_QGGB01000006.1"/>
</dbReference>
<dbReference type="CDD" id="cd16377">
    <property type="entry name" value="23S_rRNA_IVP_like"/>
    <property type="match status" value="1"/>
</dbReference>
<dbReference type="InterPro" id="IPR036583">
    <property type="entry name" value="23S_rRNA_IVS_sf"/>
</dbReference>
<dbReference type="NCBIfam" id="NF008911">
    <property type="entry name" value="PRK12275.1-2"/>
    <property type="match status" value="1"/>
</dbReference>
<dbReference type="OrthoDB" id="9811959at2"/>
<dbReference type="PANTHER" id="PTHR38471:SF2">
    <property type="entry name" value="FOUR HELIX BUNDLE PROTEIN"/>
    <property type="match status" value="1"/>
</dbReference>
<dbReference type="PANTHER" id="PTHR38471">
    <property type="entry name" value="FOUR HELIX BUNDLE PROTEIN"/>
    <property type="match status" value="1"/>
</dbReference>
<dbReference type="Pfam" id="PF05635">
    <property type="entry name" value="23S_rRNA_IVP"/>
    <property type="match status" value="1"/>
</dbReference>
<dbReference type="Proteomes" id="UP000245533">
    <property type="component" value="Unassembled WGS sequence"/>
</dbReference>
<protein>
    <recommendedName>
        <fullName evidence="3">Four helix bundle protein</fullName>
    </recommendedName>
</protein>
<organism evidence="1 2">
    <name type="scientific">Rhodohalobacter mucosus</name>
    <dbReference type="NCBI Taxonomy" id="2079485"/>
    <lineage>
        <taxon>Bacteria</taxon>
        <taxon>Pseudomonadati</taxon>
        <taxon>Balneolota</taxon>
        <taxon>Balneolia</taxon>
        <taxon>Balneolales</taxon>
        <taxon>Balneolaceae</taxon>
        <taxon>Rhodohalobacter</taxon>
    </lineage>
</organism>